<sequence length="86" mass="9586">MGNVSVVRELHVYGSVVPVSTKNPTKFQHQGFGILLMEEAERIAKYEHGSSKIAVISGVGTRNYYRSQIYETSLAEKKIVIRMISG</sequence>
<keyword evidence="2" id="KW-0949">S-adenosyl-L-methionine</keyword>
<dbReference type="AlphaFoldDB" id="A0A0N5APJ3"/>
<evidence type="ECO:0000313" key="7">
    <source>
        <dbReference type="WBParaSite" id="SMUV_0000657101-mRNA-1"/>
    </source>
</evidence>
<reference evidence="7" key="1">
    <citation type="submission" date="2017-02" db="UniProtKB">
        <authorList>
            <consortium name="WormBaseParasite"/>
        </authorList>
    </citation>
    <scope>IDENTIFICATION</scope>
</reference>
<dbReference type="GO" id="GO:0005634">
    <property type="term" value="C:nucleus"/>
    <property type="evidence" value="ECO:0007669"/>
    <property type="project" value="TreeGrafter"/>
</dbReference>
<dbReference type="Proteomes" id="UP000046393">
    <property type="component" value="Unplaced"/>
</dbReference>
<dbReference type="PANTHER" id="PTHR11135:SF0">
    <property type="entry name" value="ELONGATOR COMPLEX PROTEIN 3"/>
    <property type="match status" value="1"/>
</dbReference>
<evidence type="ECO:0000256" key="2">
    <source>
        <dbReference type="ARBA" id="ARBA00022691"/>
    </source>
</evidence>
<dbReference type="GO" id="GO:0002926">
    <property type="term" value="P:tRNA wobble base 5-methoxycarbonylmethyl-2-thiouridinylation"/>
    <property type="evidence" value="ECO:0007669"/>
    <property type="project" value="TreeGrafter"/>
</dbReference>
<dbReference type="GO" id="GO:0033588">
    <property type="term" value="C:elongator holoenzyme complex"/>
    <property type="evidence" value="ECO:0007669"/>
    <property type="project" value="TreeGrafter"/>
</dbReference>
<dbReference type="GO" id="GO:0005737">
    <property type="term" value="C:cytoplasm"/>
    <property type="evidence" value="ECO:0007669"/>
    <property type="project" value="TreeGrafter"/>
</dbReference>
<evidence type="ECO:0000256" key="3">
    <source>
        <dbReference type="ARBA" id="ARBA00022723"/>
    </source>
</evidence>
<dbReference type="GO" id="GO:0046872">
    <property type="term" value="F:metal ion binding"/>
    <property type="evidence" value="ECO:0007669"/>
    <property type="project" value="UniProtKB-KW"/>
</dbReference>
<dbReference type="STRING" id="451379.A0A0N5APJ3"/>
<keyword evidence="6" id="KW-1185">Reference proteome</keyword>
<evidence type="ECO:0000256" key="1">
    <source>
        <dbReference type="ARBA" id="ARBA00022485"/>
    </source>
</evidence>
<dbReference type="WBParaSite" id="SMUV_0000657101-mRNA-1">
    <property type="protein sequence ID" value="SMUV_0000657101-mRNA-1"/>
    <property type="gene ID" value="SMUV_0000657101"/>
</dbReference>
<keyword evidence="4" id="KW-0408">Iron</keyword>
<proteinExistence type="predicted"/>
<dbReference type="GO" id="GO:0051539">
    <property type="term" value="F:4 iron, 4 sulfur cluster binding"/>
    <property type="evidence" value="ECO:0007669"/>
    <property type="project" value="UniProtKB-KW"/>
</dbReference>
<accession>A0A0N5APJ3</accession>
<keyword evidence="3" id="KW-0479">Metal-binding</keyword>
<evidence type="ECO:0000256" key="4">
    <source>
        <dbReference type="ARBA" id="ARBA00023004"/>
    </source>
</evidence>
<organism evidence="6 7">
    <name type="scientific">Syphacia muris</name>
    <dbReference type="NCBI Taxonomy" id="451379"/>
    <lineage>
        <taxon>Eukaryota</taxon>
        <taxon>Metazoa</taxon>
        <taxon>Ecdysozoa</taxon>
        <taxon>Nematoda</taxon>
        <taxon>Chromadorea</taxon>
        <taxon>Rhabditida</taxon>
        <taxon>Spirurina</taxon>
        <taxon>Oxyuridomorpha</taxon>
        <taxon>Oxyuroidea</taxon>
        <taxon>Oxyuridae</taxon>
        <taxon>Syphacia</taxon>
    </lineage>
</organism>
<dbReference type="PANTHER" id="PTHR11135">
    <property type="entry name" value="HISTONE ACETYLTRANSFERASE-RELATED"/>
    <property type="match status" value="1"/>
</dbReference>
<keyword evidence="1" id="KW-0004">4Fe-4S</keyword>
<name>A0A0N5APJ3_9BILA</name>
<evidence type="ECO:0000313" key="6">
    <source>
        <dbReference type="Proteomes" id="UP000046393"/>
    </source>
</evidence>
<evidence type="ECO:0000256" key="5">
    <source>
        <dbReference type="ARBA" id="ARBA00023014"/>
    </source>
</evidence>
<dbReference type="InterPro" id="IPR039661">
    <property type="entry name" value="ELP3"/>
</dbReference>
<protein>
    <submittedName>
        <fullName evidence="7">N-acetyltransferase domain-containing protein</fullName>
    </submittedName>
</protein>
<keyword evidence="5" id="KW-0411">Iron-sulfur</keyword>